<proteinExistence type="predicted"/>
<dbReference type="AlphaFoldDB" id="A0A939BB08"/>
<dbReference type="EMBL" id="JACLYU010000044">
    <property type="protein sequence ID" value="MBM6700461.1"/>
    <property type="molecule type" value="Genomic_DNA"/>
</dbReference>
<organism evidence="1 2">
    <name type="scientific">Bifidobacterium pullorum subsp. saeculare</name>
    <dbReference type="NCBI Taxonomy" id="78257"/>
    <lineage>
        <taxon>Bacteria</taxon>
        <taxon>Bacillati</taxon>
        <taxon>Actinomycetota</taxon>
        <taxon>Actinomycetes</taxon>
        <taxon>Bifidobacteriales</taxon>
        <taxon>Bifidobacteriaceae</taxon>
        <taxon>Bifidobacterium</taxon>
    </lineage>
</organism>
<evidence type="ECO:0000313" key="2">
    <source>
        <dbReference type="Proteomes" id="UP000718821"/>
    </source>
</evidence>
<keyword evidence="2" id="KW-1185">Reference proteome</keyword>
<evidence type="ECO:0008006" key="3">
    <source>
        <dbReference type="Google" id="ProtNLM"/>
    </source>
</evidence>
<comment type="caution">
    <text evidence="1">The sequence shown here is derived from an EMBL/GenBank/DDBJ whole genome shotgun (WGS) entry which is preliminary data.</text>
</comment>
<protein>
    <recommendedName>
        <fullName evidence="3">DUF559 domain-containing protein</fullName>
    </recommendedName>
</protein>
<sequence>MSLQALTETKRRCLHGCAEILSRTSKHPIWALSTALKLQSIETPRRDAVPGNGRDAIAVVRNANARHHLQRLRLVTWNRPLDVVTVERSFECTSPVCTWAMYASRLSMEELVVLGDSMMRRDRRLKRASLDEFTASLDMARRWAQEHGQRLFPGYHQCRQALSLMREGTDSSPETWSRLGIMRYGMDCPQVNHPLRIAQGRTLFLDMAYPEVKVCIEYDGMHHSGQWLADTQRRHAVEDEGWRYVQATKLDLGTPAAEEQLARRVADAIGQATGRQVPLTARLPISALCDARARRRRPLWQRLDIAPRP</sequence>
<name>A0A939BB08_9BIFI</name>
<reference evidence="1" key="2">
    <citation type="journal article" date="2021" name="Sci. Rep.">
        <title>The distribution of antibiotic resistance genes in chicken gut microbiota commensals.</title>
        <authorList>
            <person name="Juricova H."/>
            <person name="Matiasovicova J."/>
            <person name="Kubasova T."/>
            <person name="Cejkova D."/>
            <person name="Rychlik I."/>
        </authorList>
    </citation>
    <scope>NUCLEOTIDE SEQUENCE</scope>
    <source>
        <strain evidence="1">An836</strain>
    </source>
</reference>
<dbReference type="Proteomes" id="UP000718821">
    <property type="component" value="Unassembled WGS sequence"/>
</dbReference>
<accession>A0A939BB08</accession>
<reference evidence="1" key="1">
    <citation type="submission" date="2020-08" db="EMBL/GenBank/DDBJ databases">
        <authorList>
            <person name="Cejkova D."/>
            <person name="Kubasova T."/>
            <person name="Jahodarova E."/>
            <person name="Rychlik I."/>
        </authorList>
    </citation>
    <scope>NUCLEOTIDE SEQUENCE</scope>
    <source>
        <strain evidence="1">An836</strain>
    </source>
</reference>
<gene>
    <name evidence="1" type="ORF">H7U32_09240</name>
</gene>
<evidence type="ECO:0000313" key="1">
    <source>
        <dbReference type="EMBL" id="MBM6700461.1"/>
    </source>
</evidence>